<evidence type="ECO:0000313" key="2">
    <source>
        <dbReference type="EMBL" id="RSU54165.1"/>
    </source>
</evidence>
<dbReference type="SUPFAM" id="SSF88946">
    <property type="entry name" value="Sigma2 domain of RNA polymerase sigma factors"/>
    <property type="match status" value="1"/>
</dbReference>
<dbReference type="Gene3D" id="1.10.1740.10">
    <property type="match status" value="1"/>
</dbReference>
<protein>
    <submittedName>
        <fullName evidence="2">Uncharacterized protein</fullName>
    </submittedName>
</protein>
<dbReference type="GO" id="GO:0006352">
    <property type="term" value="P:DNA-templated transcription initiation"/>
    <property type="evidence" value="ECO:0007669"/>
    <property type="project" value="InterPro"/>
</dbReference>
<proteinExistence type="predicted"/>
<gene>
    <name evidence="2" type="ORF">DAH51_20150</name>
</gene>
<comment type="caution">
    <text evidence="2">The sequence shown here is derived from an EMBL/GenBank/DDBJ whole genome shotgun (WGS) entry which is preliminary data.</text>
</comment>
<feature type="compositionally biased region" description="Basic and acidic residues" evidence="1">
    <location>
        <begin position="16"/>
        <end position="38"/>
    </location>
</feature>
<feature type="region of interest" description="Disordered" evidence="1">
    <location>
        <begin position="1"/>
        <end position="38"/>
    </location>
</feature>
<evidence type="ECO:0000256" key="1">
    <source>
        <dbReference type="SAM" id="MobiDB-lite"/>
    </source>
</evidence>
<accession>A0A430BN47</accession>
<dbReference type="GO" id="GO:0003700">
    <property type="term" value="F:DNA-binding transcription factor activity"/>
    <property type="evidence" value="ECO:0007669"/>
    <property type="project" value="InterPro"/>
</dbReference>
<reference evidence="2 3" key="1">
    <citation type="submission" date="2018-07" db="EMBL/GenBank/DDBJ databases">
        <title>Genomic and Epidemiologic Investigation of an Indolent Hospital Outbreak.</title>
        <authorList>
            <person name="Johnson R.C."/>
            <person name="Deming C."/>
            <person name="Conlan S."/>
            <person name="Zellmer C.J."/>
            <person name="Michelin A.V."/>
            <person name="Lee-Lin S."/>
            <person name="Thomas P.J."/>
            <person name="Park M."/>
            <person name="Weingarten R.A."/>
            <person name="Less J."/>
            <person name="Dekker J.P."/>
            <person name="Frank K.M."/>
            <person name="Musser K.A."/>
            <person name="Mcquiston J.R."/>
            <person name="Henderson D.K."/>
            <person name="Lau A.F."/>
            <person name="Palmore T.N."/>
            <person name="Segre J.A."/>
        </authorList>
    </citation>
    <scope>NUCLEOTIDE SEQUENCE [LARGE SCALE GENOMIC DNA]</scope>
    <source>
        <strain evidence="2 3">SK-NIH.Env6_1116</strain>
    </source>
</reference>
<evidence type="ECO:0000313" key="3">
    <source>
        <dbReference type="Proteomes" id="UP000287401"/>
    </source>
</evidence>
<name>A0A430BN47_SPHYA</name>
<dbReference type="InterPro" id="IPR013325">
    <property type="entry name" value="RNA_pol_sigma_r2"/>
</dbReference>
<dbReference type="EMBL" id="QRAL01000029">
    <property type="protein sequence ID" value="RSU54165.1"/>
    <property type="molecule type" value="Genomic_DNA"/>
</dbReference>
<dbReference type="AlphaFoldDB" id="A0A430BN47"/>
<organism evidence="2 3">
    <name type="scientific">Sphingobium yanoikuyae</name>
    <name type="common">Sphingomonas yanoikuyae</name>
    <dbReference type="NCBI Taxonomy" id="13690"/>
    <lineage>
        <taxon>Bacteria</taxon>
        <taxon>Pseudomonadati</taxon>
        <taxon>Pseudomonadota</taxon>
        <taxon>Alphaproteobacteria</taxon>
        <taxon>Sphingomonadales</taxon>
        <taxon>Sphingomonadaceae</taxon>
        <taxon>Sphingobium</taxon>
    </lineage>
</organism>
<sequence length="247" mass="27756">MIFSSKSMPSHAGPGKRGDRGDLRGEPDRADNPRPCDEFVGREHLVTGDKPISQKSLSGRLPLASGTPIVVREEELRQLMIGSLDGCSSDYASLLRHLVPILHDFYLPHVSDSDGCSRLVQETLADLHQRRGTYDRERPFTSWLFAIARYKMSELSRKSSAQRPVLDLEGLLREIESMKIARMERDRLCNSVFAEETTASRADPLQAASVRRSLVTADKGDTPVSAYRGLKLLLRKLSREDEKDRHV</sequence>
<dbReference type="Proteomes" id="UP000287401">
    <property type="component" value="Unassembled WGS sequence"/>
</dbReference>